<keyword evidence="4 7" id="KW-0378">Hydrolase</keyword>
<evidence type="ECO:0000256" key="1">
    <source>
        <dbReference type="ARBA" id="ARBA00009835"/>
    </source>
</evidence>
<gene>
    <name evidence="10" type="ORF">B4U79_00024</name>
</gene>
<dbReference type="InterPro" id="IPR031329">
    <property type="entry name" value="NEUT/ALK_ceramidase_N"/>
</dbReference>
<dbReference type="Gene3D" id="2.60.40.2300">
    <property type="entry name" value="Neutral/alkaline non-lysosomal ceramidase, C-terminal domain"/>
    <property type="match status" value="1"/>
</dbReference>
<keyword evidence="6" id="KW-0479">Metal-binding</keyword>
<dbReference type="InterPro" id="IPR031331">
    <property type="entry name" value="NEUT/ALK_ceramidase_C"/>
</dbReference>
<evidence type="ECO:0000259" key="9">
    <source>
        <dbReference type="Pfam" id="PF17048"/>
    </source>
</evidence>
<comment type="cofactor">
    <cofactor evidence="6">
        <name>Zn(2+)</name>
        <dbReference type="ChEBI" id="CHEBI:29105"/>
    </cofactor>
    <text evidence="6">Binds 1 zinc ion per subunit.</text>
</comment>
<keyword evidence="7" id="KW-0443">Lipid metabolism</keyword>
<dbReference type="Pfam" id="PF17048">
    <property type="entry name" value="Ceramidse_alk_C"/>
    <property type="match status" value="1"/>
</dbReference>
<dbReference type="EC" id="3.5.1.23" evidence="2 7"/>
<dbReference type="PANTHER" id="PTHR12670:SF1">
    <property type="entry name" value="NEUTRAL CERAMIDASE"/>
    <property type="match status" value="1"/>
</dbReference>
<dbReference type="GO" id="GO:0005576">
    <property type="term" value="C:extracellular region"/>
    <property type="evidence" value="ECO:0007669"/>
    <property type="project" value="TreeGrafter"/>
</dbReference>
<sequence length="651" mass="72548">FKSKLEAQNESEDAIFKVGAGIWDITGPATGVNMNGYAETSQRTNGIHTRLFSRAFVIEDSRQNRVCLVVIESTMVDACVKREICEILKRKYDNLYTEQNVMIMATHAHSSPGGYLQYALYSFTSFGFNYQSFYAMVDGVVKSVEQAHKKLTKAKIFVNRGELFNASINRSPTAYANNPEEERSLYHSDTDTTMYLLKFTDLNEQPLGAINWFAVHPTNLNKTNRLISSDNKGYAALRMEKSINENVTLGKGPFVSAFANANEGDASPNINGPRCIDSGLPCDEITSTCGGKSEKCVASGPGADMFESMEIIGERQYAMVKHLFESAVQRVKGDVQFIHQFIDITSVTVELPNGKIGKTCKPAMGYSFAAGTIDGSGQFNFQQSTTRSTFYWNFLRNLIFKRPSQEMIECHKPKPILIPTGEMSRPFHWQPSIVPTQMFRIGDIFIAAISGEMTTMAGRRLRAALKQILQTNHVICAGLANDYSSYMTTFEEYQTQRYEGASTAYGPYTLNAYIQQFVKLAKAMLNGTTLNAGPQPAYRKPLKPQSQFAFDIAEYNFGTCVQNANTSYALGSIVKVKFAAGNPANYLMTQKTFLAVQRLNEAFNWQTIATDANPETKITWSINVSMGLSEAIIEWKIPNDTAPGIYKIVHY</sequence>
<evidence type="ECO:0000256" key="7">
    <source>
        <dbReference type="RuleBase" id="RU366019"/>
    </source>
</evidence>
<dbReference type="Proteomes" id="UP000285301">
    <property type="component" value="Unassembled WGS sequence"/>
</dbReference>
<feature type="binding site" evidence="6">
    <location>
        <position position="452"/>
    </location>
    <ligand>
        <name>Zn(2+)</name>
        <dbReference type="ChEBI" id="CHEBI:29105"/>
    </ligand>
</feature>
<keyword evidence="7" id="KW-0746">Sphingolipid metabolism</keyword>
<dbReference type="InterPro" id="IPR006823">
    <property type="entry name" value="Ceramidase_alk"/>
</dbReference>
<dbReference type="STRING" id="1965070.A0A3S3PL32"/>
<feature type="binding site" evidence="6">
    <location>
        <position position="107"/>
    </location>
    <ligand>
        <name>Zn(2+)</name>
        <dbReference type="ChEBI" id="CHEBI:29105"/>
    </ligand>
</feature>
<comment type="catalytic activity">
    <reaction evidence="7">
        <text>an N-acylsphing-4-enine + H2O = sphing-4-enine + a fatty acid</text>
        <dbReference type="Rhea" id="RHEA:20856"/>
        <dbReference type="ChEBI" id="CHEBI:15377"/>
        <dbReference type="ChEBI" id="CHEBI:28868"/>
        <dbReference type="ChEBI" id="CHEBI:52639"/>
        <dbReference type="ChEBI" id="CHEBI:57756"/>
        <dbReference type="EC" id="3.5.1.23"/>
    </reaction>
</comment>
<evidence type="ECO:0000313" key="10">
    <source>
        <dbReference type="EMBL" id="RWS03530.1"/>
    </source>
</evidence>
<reference evidence="10 11" key="1">
    <citation type="journal article" date="2018" name="Gigascience">
        <title>Genomes of trombidid mites reveal novel predicted allergens and laterally-transferred genes associated with secondary metabolism.</title>
        <authorList>
            <person name="Dong X."/>
            <person name="Chaisiri K."/>
            <person name="Xia D."/>
            <person name="Armstrong S.D."/>
            <person name="Fang Y."/>
            <person name="Donnelly M.J."/>
            <person name="Kadowaki T."/>
            <person name="McGarry J.W."/>
            <person name="Darby A.C."/>
            <person name="Makepeace B.L."/>
        </authorList>
    </citation>
    <scope>NUCLEOTIDE SEQUENCE [LARGE SCALE GENOMIC DNA]</scope>
    <source>
        <strain evidence="10">UoL-WK</strain>
    </source>
</reference>
<feature type="binding site" evidence="6">
    <location>
        <position position="486"/>
    </location>
    <ligand>
        <name>Zn(2+)</name>
        <dbReference type="ChEBI" id="CHEBI:29105"/>
    </ligand>
</feature>
<dbReference type="GO" id="GO:0046514">
    <property type="term" value="P:ceramide catabolic process"/>
    <property type="evidence" value="ECO:0007669"/>
    <property type="project" value="InterPro"/>
</dbReference>
<dbReference type="Pfam" id="PF04734">
    <property type="entry name" value="Ceramidase_alk"/>
    <property type="match status" value="1"/>
</dbReference>
<name>A0A3S3PL32_9ACAR</name>
<evidence type="ECO:0000313" key="11">
    <source>
        <dbReference type="Proteomes" id="UP000285301"/>
    </source>
</evidence>
<proteinExistence type="inferred from homology"/>
<comment type="caution">
    <text evidence="10">The sequence shown here is derived from an EMBL/GenBank/DDBJ whole genome shotgun (WGS) entry which is preliminary data.</text>
</comment>
<feature type="domain" description="Neutral/alkaline non-lysosomal ceramidase C-terminal" evidence="9">
    <location>
        <begin position="517"/>
        <end position="651"/>
    </location>
</feature>
<protein>
    <recommendedName>
        <fullName evidence="3 7">Neutral ceramidase</fullName>
        <ecNumber evidence="2 7">3.5.1.23</ecNumber>
    </recommendedName>
</protein>
<dbReference type="PANTHER" id="PTHR12670">
    <property type="entry name" value="CERAMIDASE"/>
    <property type="match status" value="1"/>
</dbReference>
<feature type="non-terminal residue" evidence="10">
    <location>
        <position position="651"/>
    </location>
</feature>
<evidence type="ECO:0000256" key="4">
    <source>
        <dbReference type="ARBA" id="ARBA00022801"/>
    </source>
</evidence>
<dbReference type="AlphaFoldDB" id="A0A3S3PL32"/>
<accession>A0A3S3PL32</accession>
<dbReference type="OrthoDB" id="191371at2759"/>
<dbReference type="GO" id="GO:0046512">
    <property type="term" value="P:sphingosine biosynthetic process"/>
    <property type="evidence" value="ECO:0007669"/>
    <property type="project" value="TreeGrafter"/>
</dbReference>
<keyword evidence="6" id="KW-0862">Zinc</keyword>
<keyword evidence="11" id="KW-1185">Reference proteome</keyword>
<dbReference type="GO" id="GO:0046872">
    <property type="term" value="F:metal ion binding"/>
    <property type="evidence" value="ECO:0007669"/>
    <property type="project" value="UniProtKB-KW"/>
</dbReference>
<organism evidence="10 11">
    <name type="scientific">Dinothrombium tinctorium</name>
    <dbReference type="NCBI Taxonomy" id="1965070"/>
    <lineage>
        <taxon>Eukaryota</taxon>
        <taxon>Metazoa</taxon>
        <taxon>Ecdysozoa</taxon>
        <taxon>Arthropoda</taxon>
        <taxon>Chelicerata</taxon>
        <taxon>Arachnida</taxon>
        <taxon>Acari</taxon>
        <taxon>Acariformes</taxon>
        <taxon>Trombidiformes</taxon>
        <taxon>Prostigmata</taxon>
        <taxon>Anystina</taxon>
        <taxon>Parasitengona</taxon>
        <taxon>Trombidioidea</taxon>
        <taxon>Trombidiidae</taxon>
        <taxon>Dinothrombium</taxon>
    </lineage>
</organism>
<feature type="domain" description="Neutral/alkaline non-lysosomal ceramidase N-terminal" evidence="8">
    <location>
        <begin position="16"/>
        <end position="515"/>
    </location>
</feature>
<dbReference type="EMBL" id="NCKU01006410">
    <property type="protein sequence ID" value="RWS03530.1"/>
    <property type="molecule type" value="Genomic_DNA"/>
</dbReference>
<dbReference type="GO" id="GO:0017040">
    <property type="term" value="F:N-acylsphingosine amidohydrolase activity"/>
    <property type="evidence" value="ECO:0007669"/>
    <property type="project" value="UniProtKB-UniRule"/>
</dbReference>
<evidence type="ECO:0000256" key="5">
    <source>
        <dbReference type="PIRSR" id="PIRSR606823-1"/>
    </source>
</evidence>
<dbReference type="GO" id="GO:0042759">
    <property type="term" value="P:long-chain fatty acid biosynthetic process"/>
    <property type="evidence" value="ECO:0007669"/>
    <property type="project" value="TreeGrafter"/>
</dbReference>
<evidence type="ECO:0000256" key="2">
    <source>
        <dbReference type="ARBA" id="ARBA00011891"/>
    </source>
</evidence>
<feature type="non-terminal residue" evidence="10">
    <location>
        <position position="1"/>
    </location>
</feature>
<comment type="similarity">
    <text evidence="1 7">Belongs to the neutral ceramidase family.</text>
</comment>
<dbReference type="GO" id="GO:0016020">
    <property type="term" value="C:membrane"/>
    <property type="evidence" value="ECO:0007669"/>
    <property type="project" value="GOC"/>
</dbReference>
<feature type="binding site" evidence="6">
    <location>
        <position position="216"/>
    </location>
    <ligand>
        <name>Zn(2+)</name>
        <dbReference type="ChEBI" id="CHEBI:29105"/>
    </ligand>
</feature>
<evidence type="ECO:0000256" key="3">
    <source>
        <dbReference type="ARBA" id="ARBA00019235"/>
    </source>
</evidence>
<evidence type="ECO:0000256" key="6">
    <source>
        <dbReference type="PIRSR" id="PIRSR606823-2"/>
    </source>
</evidence>
<feature type="active site" description="Nucleophile" evidence="5">
    <location>
        <position position="267"/>
    </location>
</feature>
<evidence type="ECO:0000259" key="8">
    <source>
        <dbReference type="Pfam" id="PF04734"/>
    </source>
</evidence>
<dbReference type="InterPro" id="IPR038445">
    <property type="entry name" value="NCDase_C_sf"/>
</dbReference>